<sequence>MTVFRWQPPPLSPSTEGWRPAFAVLALALSLPLPALAQTPSAALVASDPATPSTPPALMALPAPEPAAAPERPTDIEAARAIWQRANQRVAEFPRGHIDLLRWEAQNPARPSGGAGETAANTPALDMAGALRQSLRHRPGLFTHAGMNDLERVTVQRAYAEHVRALQRAWIDAVSARQRLRLMGESLEAAATGAELGRRMVQAGNWSQARLLREQLTEAQAQQAWTRAAQAQQATTEQLARLLGVWDAQAVAQLTQRLPAQLPEPPAQLSTGAAEVEATVLRSQPLLAQQRLRAQRSLVAVSPERLTAWSQAVDEALKTPATPAGAAPWLAPQIGDLRLVRDHSLEAAVEAESALLMAAAERRSMAREAWRQLHAQHTGALQTQHALRLQTAQEQETLLRYNGMLQSSWDLLASAGERLGALDAAMMARRDFWLAQANWDALLAGADVDPASPGASSDNNKRAAAGGH</sequence>
<proteinExistence type="predicted"/>
<feature type="signal peptide" evidence="2">
    <location>
        <begin position="1"/>
        <end position="37"/>
    </location>
</feature>
<feature type="chain" id="PRO_5030938512" evidence="2">
    <location>
        <begin position="38"/>
        <end position="468"/>
    </location>
</feature>
<dbReference type="EMBL" id="VYGV01000024">
    <property type="protein sequence ID" value="NWF47842.1"/>
    <property type="molecule type" value="Genomic_DNA"/>
</dbReference>
<feature type="region of interest" description="Disordered" evidence="1">
    <location>
        <begin position="449"/>
        <end position="468"/>
    </location>
</feature>
<name>A0A7Y8GZR0_9BURK</name>
<evidence type="ECO:0000256" key="2">
    <source>
        <dbReference type="SAM" id="SignalP"/>
    </source>
</evidence>
<dbReference type="Gene3D" id="1.20.1600.10">
    <property type="entry name" value="Outer membrane efflux proteins (OEP)"/>
    <property type="match status" value="1"/>
</dbReference>
<keyword evidence="4" id="KW-1185">Reference proteome</keyword>
<organism evidence="3 4">
    <name type="scientific">Hydrogenophaga aromaticivorans</name>
    <dbReference type="NCBI Taxonomy" id="2610898"/>
    <lineage>
        <taxon>Bacteria</taxon>
        <taxon>Pseudomonadati</taxon>
        <taxon>Pseudomonadota</taxon>
        <taxon>Betaproteobacteria</taxon>
        <taxon>Burkholderiales</taxon>
        <taxon>Comamonadaceae</taxon>
        <taxon>Hydrogenophaga</taxon>
    </lineage>
</organism>
<keyword evidence="2" id="KW-0732">Signal</keyword>
<evidence type="ECO:0000313" key="3">
    <source>
        <dbReference type="EMBL" id="NWF47842.1"/>
    </source>
</evidence>
<gene>
    <name evidence="3" type="ORF">F3K02_21690</name>
</gene>
<dbReference type="AlphaFoldDB" id="A0A7Y8GZR0"/>
<accession>A0A7Y8GZR0</accession>
<dbReference type="RefSeq" id="WP_177137837.1">
    <property type="nucleotide sequence ID" value="NZ_VYGV01000024.1"/>
</dbReference>
<evidence type="ECO:0000313" key="4">
    <source>
        <dbReference type="Proteomes" id="UP000545507"/>
    </source>
</evidence>
<reference evidence="3 4" key="1">
    <citation type="submission" date="2019-09" db="EMBL/GenBank/DDBJ databases">
        <title>Hydrogenophaga aromatica sp. nov., isolated from a para-xylene-degrading enrichment culture.</title>
        <authorList>
            <person name="Tancsics A."/>
            <person name="Banerjee S."/>
        </authorList>
    </citation>
    <scope>NUCLEOTIDE SEQUENCE [LARGE SCALE GENOMIC DNA]</scope>
    <source>
        <strain evidence="3 4">D2P1</strain>
    </source>
</reference>
<dbReference type="Proteomes" id="UP000545507">
    <property type="component" value="Unassembled WGS sequence"/>
</dbReference>
<comment type="caution">
    <text evidence="3">The sequence shown here is derived from an EMBL/GenBank/DDBJ whole genome shotgun (WGS) entry which is preliminary data.</text>
</comment>
<protein>
    <submittedName>
        <fullName evidence="3">TolC family protein</fullName>
    </submittedName>
</protein>
<dbReference type="SUPFAM" id="SSF56954">
    <property type="entry name" value="Outer membrane efflux proteins (OEP)"/>
    <property type="match status" value="1"/>
</dbReference>
<evidence type="ECO:0000256" key="1">
    <source>
        <dbReference type="SAM" id="MobiDB-lite"/>
    </source>
</evidence>